<sequence length="177" mass="19217">MTNLGTFLKKRLGAISVVIIVVLLLICGVINTNANAKQASTSVSATRVSSYKHLANKLANQAIKADEDTTTAVNKTLTQLKAANNLKTKSVIDKDKNAAAKAQTAASKTINEITSQDKGFDQIHKALNSVTDVTVHRDQQHLSDAQSAIDKVQDQSVRHYLSRSYMNKLKKIVSQAE</sequence>
<protein>
    <submittedName>
        <fullName evidence="2">Uncharacterized protein</fullName>
    </submittedName>
</protein>
<comment type="caution">
    <text evidence="2">The sequence shown here is derived from an EMBL/GenBank/DDBJ whole genome shotgun (WGS) entry which is preliminary data.</text>
</comment>
<dbReference type="Proteomes" id="UP001152867">
    <property type="component" value="Unassembled WGS sequence"/>
</dbReference>
<feature type="transmembrane region" description="Helical" evidence="1">
    <location>
        <begin position="12"/>
        <end position="31"/>
    </location>
</feature>
<keyword evidence="3" id="KW-1185">Reference proteome</keyword>
<name>A0ABT6D729_9LACO</name>
<gene>
    <name evidence="2" type="ORF">NNA32_01655</name>
</gene>
<keyword evidence="1" id="KW-0472">Membrane</keyword>
<accession>A0ABT6D729</accession>
<dbReference type="RefSeq" id="WP_178942493.1">
    <property type="nucleotide sequence ID" value="NZ_JAIWJF010000003.1"/>
</dbReference>
<evidence type="ECO:0000313" key="3">
    <source>
        <dbReference type="Proteomes" id="UP001152867"/>
    </source>
</evidence>
<dbReference type="EMBL" id="JANDJP010000001">
    <property type="protein sequence ID" value="MDF9912948.1"/>
    <property type="molecule type" value="Genomic_DNA"/>
</dbReference>
<reference evidence="2" key="1">
    <citation type="submission" date="2022-06" db="EMBL/GenBank/DDBJ databases">
        <title>Antifungal cultures and metabolites of lactic acid bacteria for use in dairy fermentations.</title>
        <authorList>
            <person name="Zhao Z."/>
            <person name="Gaenzle M."/>
        </authorList>
    </citation>
    <scope>NUCLEOTIDE SEQUENCE</scope>
    <source>
        <strain evidence="2">FUA3126</strain>
    </source>
</reference>
<keyword evidence="1" id="KW-0812">Transmembrane</keyword>
<organism evidence="2 3">
    <name type="scientific">Furfurilactobacillus milii</name>
    <dbReference type="NCBI Taxonomy" id="2888272"/>
    <lineage>
        <taxon>Bacteria</taxon>
        <taxon>Bacillati</taxon>
        <taxon>Bacillota</taxon>
        <taxon>Bacilli</taxon>
        <taxon>Lactobacillales</taxon>
        <taxon>Lactobacillaceae</taxon>
        <taxon>Furfurilactobacillus</taxon>
    </lineage>
</organism>
<evidence type="ECO:0000256" key="1">
    <source>
        <dbReference type="SAM" id="Phobius"/>
    </source>
</evidence>
<evidence type="ECO:0000313" key="2">
    <source>
        <dbReference type="EMBL" id="MDF9912948.1"/>
    </source>
</evidence>
<keyword evidence="1" id="KW-1133">Transmembrane helix</keyword>
<proteinExistence type="predicted"/>